<keyword evidence="4" id="KW-1185">Reference proteome</keyword>
<dbReference type="GO" id="GO:0005829">
    <property type="term" value="C:cytosol"/>
    <property type="evidence" value="ECO:0007669"/>
    <property type="project" value="TreeGrafter"/>
</dbReference>
<comment type="caution">
    <text evidence="3">The sequence shown here is derived from an EMBL/GenBank/DDBJ whole genome shotgun (WGS) entry which is preliminary data.</text>
</comment>
<evidence type="ECO:0000256" key="1">
    <source>
        <dbReference type="ARBA" id="ARBA00023125"/>
    </source>
</evidence>
<gene>
    <name evidence="3" type="ORF">JI744_18345</name>
</gene>
<dbReference type="InterPro" id="IPR050807">
    <property type="entry name" value="TransReg_Diox_bact_type"/>
</dbReference>
<dbReference type="PANTHER" id="PTHR46797:SF1">
    <property type="entry name" value="METHYLPHOSPHONATE SYNTHASE"/>
    <property type="match status" value="1"/>
</dbReference>
<dbReference type="CDD" id="cd00093">
    <property type="entry name" value="HTH_XRE"/>
    <property type="match status" value="1"/>
</dbReference>
<protein>
    <submittedName>
        <fullName evidence="3">Helix-turn-helix transcriptional regulator</fullName>
    </submittedName>
</protein>
<dbReference type="SUPFAM" id="SSF47413">
    <property type="entry name" value="lambda repressor-like DNA-binding domains"/>
    <property type="match status" value="1"/>
</dbReference>
<dbReference type="SMART" id="SM00530">
    <property type="entry name" value="HTH_XRE"/>
    <property type="match status" value="1"/>
</dbReference>
<name>A0A8J7MTH1_9RHOB</name>
<dbReference type="Gene3D" id="1.10.260.40">
    <property type="entry name" value="lambda repressor-like DNA-binding domains"/>
    <property type="match status" value="1"/>
</dbReference>
<dbReference type="PANTHER" id="PTHR46797">
    <property type="entry name" value="HTH-TYPE TRANSCRIPTIONAL REGULATOR"/>
    <property type="match status" value="1"/>
</dbReference>
<dbReference type="EMBL" id="JAESVP010000013">
    <property type="protein sequence ID" value="MBL4930063.1"/>
    <property type="molecule type" value="Genomic_DNA"/>
</dbReference>
<proteinExistence type="predicted"/>
<organism evidence="3 4">
    <name type="scientific">Fuscibacter oryzae</name>
    <dbReference type="NCBI Taxonomy" id="2803939"/>
    <lineage>
        <taxon>Bacteria</taxon>
        <taxon>Pseudomonadati</taxon>
        <taxon>Pseudomonadota</taxon>
        <taxon>Alphaproteobacteria</taxon>
        <taxon>Rhodobacterales</taxon>
        <taxon>Paracoccaceae</taxon>
        <taxon>Fuscibacter</taxon>
    </lineage>
</organism>
<evidence type="ECO:0000313" key="4">
    <source>
        <dbReference type="Proteomes" id="UP000619033"/>
    </source>
</evidence>
<dbReference type="PROSITE" id="PS50943">
    <property type="entry name" value="HTH_CROC1"/>
    <property type="match status" value="1"/>
</dbReference>
<accession>A0A8J7MTH1</accession>
<dbReference type="GO" id="GO:0003677">
    <property type="term" value="F:DNA binding"/>
    <property type="evidence" value="ECO:0007669"/>
    <property type="project" value="UniProtKB-KW"/>
</dbReference>
<keyword evidence="1" id="KW-0238">DNA-binding</keyword>
<sequence length="98" mass="10490">MPPAMDRSNEPLITAFSAVLRKARMNAGLTQEELAERADVSVRFISLLENGKRQPSLSALAAVSAGLNIPMSVMLTIVESRLATNHNNRGGDENTPSA</sequence>
<dbReference type="InterPro" id="IPR001387">
    <property type="entry name" value="Cro/C1-type_HTH"/>
</dbReference>
<evidence type="ECO:0000259" key="2">
    <source>
        <dbReference type="PROSITE" id="PS50943"/>
    </source>
</evidence>
<reference evidence="3" key="1">
    <citation type="submission" date="2021-01" db="EMBL/GenBank/DDBJ databases">
        <title>Genome seq and assembly of Tabrizicola sp. KVB23.</title>
        <authorList>
            <person name="Chhetri G."/>
        </authorList>
    </citation>
    <scope>NUCLEOTIDE SEQUENCE</scope>
    <source>
        <strain evidence="3">KVB23</strain>
    </source>
</reference>
<dbReference type="InterPro" id="IPR010982">
    <property type="entry name" value="Lambda_DNA-bd_dom_sf"/>
</dbReference>
<dbReference type="Pfam" id="PF01381">
    <property type="entry name" value="HTH_3"/>
    <property type="match status" value="1"/>
</dbReference>
<dbReference type="GO" id="GO:0003700">
    <property type="term" value="F:DNA-binding transcription factor activity"/>
    <property type="evidence" value="ECO:0007669"/>
    <property type="project" value="TreeGrafter"/>
</dbReference>
<dbReference type="Proteomes" id="UP000619033">
    <property type="component" value="Unassembled WGS sequence"/>
</dbReference>
<dbReference type="AlphaFoldDB" id="A0A8J7MTH1"/>
<evidence type="ECO:0000313" key="3">
    <source>
        <dbReference type="EMBL" id="MBL4930063.1"/>
    </source>
</evidence>
<feature type="domain" description="HTH cro/C1-type" evidence="2">
    <location>
        <begin position="20"/>
        <end position="74"/>
    </location>
</feature>